<dbReference type="InterPro" id="IPR008928">
    <property type="entry name" value="6-hairpin_glycosidase_sf"/>
</dbReference>
<gene>
    <name evidence="3" type="ORF">NEPTK9_000707</name>
</gene>
<accession>A0ABS0AZ04</accession>
<dbReference type="Pfam" id="PF22422">
    <property type="entry name" value="MGH1-like_GH"/>
    <property type="match status" value="1"/>
</dbReference>
<proteinExistence type="predicted"/>
<evidence type="ECO:0008006" key="5">
    <source>
        <dbReference type="Google" id="ProtNLM"/>
    </source>
</evidence>
<dbReference type="InterPro" id="IPR031335">
    <property type="entry name" value="Glyco_hydro_63_C"/>
</dbReference>
<dbReference type="PANTHER" id="PTHR10412:SF10">
    <property type="entry name" value="GLYCOSYL HYDROLASE FAMILY 63 C-TERMINAL DOMAIN-CONTAINING PROTEIN"/>
    <property type="match status" value="1"/>
</dbReference>
<protein>
    <recommendedName>
        <fullName evidence="5">Glycosyl hydrolase family 63 C-terminal domain-containing protein</fullName>
    </recommendedName>
</protein>
<evidence type="ECO:0000313" key="3">
    <source>
        <dbReference type="EMBL" id="MBF5059199.1"/>
    </source>
</evidence>
<organism evidence="3 4">
    <name type="scientific">Candidatus Neptunichlamydia vexilliferae</name>
    <dbReference type="NCBI Taxonomy" id="1651774"/>
    <lineage>
        <taxon>Bacteria</taxon>
        <taxon>Pseudomonadati</taxon>
        <taxon>Chlamydiota</taxon>
        <taxon>Chlamydiia</taxon>
        <taxon>Parachlamydiales</taxon>
        <taxon>Simkaniaceae</taxon>
        <taxon>Candidatus Neptunichlamydia</taxon>
    </lineage>
</organism>
<feature type="domain" description="Glycosyl hydrolase family 63 C-terminal" evidence="1">
    <location>
        <begin position="712"/>
        <end position="880"/>
    </location>
</feature>
<keyword evidence="4" id="KW-1185">Reference proteome</keyword>
<dbReference type="InterPro" id="IPR012341">
    <property type="entry name" value="6hp_glycosidase-like_sf"/>
</dbReference>
<name>A0ABS0AZ04_9BACT</name>
<dbReference type="InterPro" id="IPR004888">
    <property type="entry name" value="Glycoside_hydrolase_63"/>
</dbReference>
<dbReference type="InterPro" id="IPR054491">
    <property type="entry name" value="MGH1-like_GH"/>
</dbReference>
<sequence length="883" mass="102973">MEKNRIFFEYGEEELRLLQKGGDVFPWKKWGPYVSERSWGTVREDYSGDGNAWDHFPYEMAPYRTYRWGEDGIAGFCDRYQILALTHAFWNGKDPILKERLYGVGTHQGNHGEDVKEYYYYLDGVPTHSYMRYLYKYPCEEYPYEKLAEEGRQRGIEEREYELVDTGIFNGGRYFDIYIEYAKGGKDDICVKLTIENRSSQEESIHVIPQLIFRNTWGWGEERLPEPVMRRGKGGCIEADDSMAQSPSRLSFDYHVGKRYFYADERAEILFTNNETNKEHLYGEKSETPYTKDAFHRYIVLDDKEKVNPEEKGTKACFYFRDLKVPAGGKEEILLRLTNTPLKHPLTGVEETIHKRKRQADEYYAGIHPKGATEEEKIIQRQALAGMIWTKQIYLYDVNLWLKGDNPEEPPPQSRESIRNTHWKHLISKRIISMPDKWEYPWFAAWDLAFHCISLALTDMDFAKDQLWYLLFDQFQHPNGQVPAYEWEFSDLNPPVQGWAALRLFNMDGKKDTAFLKKCFHKLLLNFAWWVNKVDAKGNNVFEGGFLGMDNITVVDRSQEIPGGGKIEQSDGTGWMGFFCLNLMRMALELAKEDSVYEGMAIKFYEHFVYIANALVAAENREVQNWDEEDGFFYDVLTGCKTNNHIRIKVRSMVGLIPLYAVDCITAEELDQFKGFAESFQWFTKNREDICSRCVTPIEQDGKKKYLLTLMEPEKIGRVLEKVWDPNEFRSDYGIRSLSKYHEKNPYELLGSRIKYEPAEAESTLMGGNSNWRGPIWFPTSFLFIEALKTLGEHTGDQIKVEGKTPHEMAHYFADALINLFKKDSEGKRPIYGDYDLLQNEPHFQDLILFYEHFHGDTGRGLGASHQTGWTGLVANLIAEWRK</sequence>
<dbReference type="Pfam" id="PF03200">
    <property type="entry name" value="Glyco_hydro_63"/>
    <property type="match status" value="1"/>
</dbReference>
<dbReference type="SUPFAM" id="SSF48208">
    <property type="entry name" value="Six-hairpin glycosidases"/>
    <property type="match status" value="1"/>
</dbReference>
<reference evidence="3 4" key="1">
    <citation type="submission" date="2020-01" db="EMBL/GenBank/DDBJ databases">
        <title>Draft genome sequence of Cand. Neptunochlamydia vexilliferae K9.</title>
        <authorList>
            <person name="Schulz F."/>
            <person name="Koestlbacher S."/>
            <person name="Wascher F."/>
            <person name="Pizzetti I."/>
            <person name="Horn M."/>
        </authorList>
    </citation>
    <scope>NUCLEOTIDE SEQUENCE [LARGE SCALE GENOMIC DNA]</scope>
    <source>
        <strain evidence="3 4">K9</strain>
    </source>
</reference>
<dbReference type="Proteomes" id="UP001194714">
    <property type="component" value="Unassembled WGS sequence"/>
</dbReference>
<dbReference type="EMBL" id="JAAEJV010000014">
    <property type="protein sequence ID" value="MBF5059199.1"/>
    <property type="molecule type" value="Genomic_DNA"/>
</dbReference>
<dbReference type="Gene3D" id="1.50.10.10">
    <property type="match status" value="1"/>
</dbReference>
<dbReference type="PANTHER" id="PTHR10412">
    <property type="entry name" value="MANNOSYL-OLIGOSACCHARIDE GLUCOSIDASE"/>
    <property type="match status" value="1"/>
</dbReference>
<feature type="domain" description="Mannosylglycerate hydrolase MGH1-like glycoside hydrolase" evidence="2">
    <location>
        <begin position="440"/>
        <end position="543"/>
    </location>
</feature>
<dbReference type="RefSeq" id="WP_194847503.1">
    <property type="nucleotide sequence ID" value="NZ_JAAEJV010000014.1"/>
</dbReference>
<comment type="caution">
    <text evidence="3">The sequence shown here is derived from an EMBL/GenBank/DDBJ whole genome shotgun (WGS) entry which is preliminary data.</text>
</comment>
<evidence type="ECO:0000313" key="4">
    <source>
        <dbReference type="Proteomes" id="UP001194714"/>
    </source>
</evidence>
<evidence type="ECO:0000259" key="1">
    <source>
        <dbReference type="Pfam" id="PF03200"/>
    </source>
</evidence>
<evidence type="ECO:0000259" key="2">
    <source>
        <dbReference type="Pfam" id="PF22422"/>
    </source>
</evidence>